<evidence type="ECO:0000313" key="5">
    <source>
        <dbReference type="Proteomes" id="UP001431776"/>
    </source>
</evidence>
<dbReference type="Proteomes" id="UP001431776">
    <property type="component" value="Unassembled WGS sequence"/>
</dbReference>
<dbReference type="SUPFAM" id="SSF53187">
    <property type="entry name" value="Zn-dependent exopeptidases"/>
    <property type="match status" value="1"/>
</dbReference>
<dbReference type="GO" id="GO:0006508">
    <property type="term" value="P:proteolysis"/>
    <property type="evidence" value="ECO:0007669"/>
    <property type="project" value="InterPro"/>
</dbReference>
<keyword evidence="5" id="KW-1185">Reference proteome</keyword>
<comment type="similarity">
    <text evidence="2">Belongs to the peptidase M14 family.</text>
</comment>
<dbReference type="Pfam" id="PF00246">
    <property type="entry name" value="Peptidase_M14"/>
    <property type="match status" value="1"/>
</dbReference>
<evidence type="ECO:0000259" key="3">
    <source>
        <dbReference type="PROSITE" id="PS52035"/>
    </source>
</evidence>
<feature type="domain" description="Peptidase M14" evidence="3">
    <location>
        <begin position="154"/>
        <end position="412"/>
    </location>
</feature>
<keyword evidence="4" id="KW-0645">Protease</keyword>
<dbReference type="EMBL" id="JASCXX010000031">
    <property type="protein sequence ID" value="MDI6451245.1"/>
    <property type="molecule type" value="Genomic_DNA"/>
</dbReference>
<name>A0AAW6U035_9BACT</name>
<comment type="cofactor">
    <cofactor evidence="1">
        <name>Zn(2+)</name>
        <dbReference type="ChEBI" id="CHEBI:29105"/>
    </cofactor>
</comment>
<organism evidence="4 5">
    <name type="scientific">Anaerobaca lacustris</name>
    <dbReference type="NCBI Taxonomy" id="3044600"/>
    <lineage>
        <taxon>Bacteria</taxon>
        <taxon>Pseudomonadati</taxon>
        <taxon>Planctomycetota</taxon>
        <taxon>Phycisphaerae</taxon>
        <taxon>Sedimentisphaerales</taxon>
        <taxon>Anaerobacaceae</taxon>
        <taxon>Anaerobaca</taxon>
    </lineage>
</organism>
<dbReference type="AlphaFoldDB" id="A0AAW6U035"/>
<dbReference type="PROSITE" id="PS52035">
    <property type="entry name" value="PEPTIDASE_M14"/>
    <property type="match status" value="1"/>
</dbReference>
<dbReference type="InterPro" id="IPR050821">
    <property type="entry name" value="Cytosolic_carboxypeptidase"/>
</dbReference>
<dbReference type="Gene3D" id="3.40.630.10">
    <property type="entry name" value="Zn peptidases"/>
    <property type="match status" value="1"/>
</dbReference>
<protein>
    <submittedName>
        <fullName evidence="4">M14 family zinc carboxypeptidase</fullName>
    </submittedName>
</protein>
<dbReference type="RefSeq" id="WP_349246653.1">
    <property type="nucleotide sequence ID" value="NZ_JASCXX010000031.1"/>
</dbReference>
<evidence type="ECO:0000256" key="2">
    <source>
        <dbReference type="PROSITE-ProRule" id="PRU01379"/>
    </source>
</evidence>
<gene>
    <name evidence="4" type="ORF">QJ522_19440</name>
</gene>
<proteinExistence type="inferred from homology"/>
<dbReference type="GO" id="GO:0004181">
    <property type="term" value="F:metallocarboxypeptidase activity"/>
    <property type="evidence" value="ECO:0007669"/>
    <property type="project" value="InterPro"/>
</dbReference>
<dbReference type="GO" id="GO:0008270">
    <property type="term" value="F:zinc ion binding"/>
    <property type="evidence" value="ECO:0007669"/>
    <property type="project" value="InterPro"/>
</dbReference>
<accession>A0AAW6U035</accession>
<reference evidence="4" key="1">
    <citation type="submission" date="2023-05" db="EMBL/GenBank/DDBJ databases">
        <title>Anaerotaeda fermentans gen. nov., sp. nov., a novel anaerobic planctomycete of the new family within the order Sedimentisphaerales isolated from Taman Peninsula, Russia.</title>
        <authorList>
            <person name="Khomyakova M.A."/>
            <person name="Merkel A.Y."/>
            <person name="Slobodkin A.I."/>
        </authorList>
    </citation>
    <scope>NUCLEOTIDE SEQUENCE</scope>
    <source>
        <strain evidence="4">M17dextr</strain>
    </source>
</reference>
<comment type="caution">
    <text evidence="2">Lacks conserved residue(s) required for the propagation of feature annotation.</text>
</comment>
<comment type="caution">
    <text evidence="4">The sequence shown here is derived from an EMBL/GenBank/DDBJ whole genome shotgun (WGS) entry which is preliminary data.</text>
</comment>
<sequence>MRNRNLEVAWHWSVLFALALGTVAAGQTVDWSSPLHYLNTSFEHASPLYWEIGSDGAVHVYLIYDHERSSPNRANGHWFFEIQAVPGAELTFVLHNFDNVWNGRRGSPLDNRTIGFISEDARTWRVIRLETTKDNCLRFGVTVRTGSLYVARLEPYRLSDLETLKERIAANPNVEITTIGKTVEGRQLEIIRIGRVEAPHRVLLRARAHPWEPGGSWVVQGLVERLLRDDADARRCLRRYCVYVMPMANKDGVVRGWTRFNVLGADLNRQWDRPPDPRINPENQALETWLASMVQQGRAPHLMIDLHNDNSGKLHVSRPDIDLEEYLAKMARLETMLREHTWFTEGSTTASFRNPGSIGEGLLERFGIDACVLELNANWIAGLDDYPSAKNWQLLGAQLCEALYHYFKDSAS</sequence>
<evidence type="ECO:0000313" key="4">
    <source>
        <dbReference type="EMBL" id="MDI6451245.1"/>
    </source>
</evidence>
<dbReference type="PANTHER" id="PTHR12756">
    <property type="entry name" value="CYTOSOLIC CARBOXYPEPTIDASE"/>
    <property type="match status" value="1"/>
</dbReference>
<evidence type="ECO:0000256" key="1">
    <source>
        <dbReference type="ARBA" id="ARBA00001947"/>
    </source>
</evidence>
<keyword evidence="4" id="KW-0378">Hydrolase</keyword>
<keyword evidence="4" id="KW-0121">Carboxypeptidase</keyword>
<dbReference type="PANTHER" id="PTHR12756:SF11">
    <property type="entry name" value="CYTOSOLIC CARBOXYPEPTIDASE 1"/>
    <property type="match status" value="1"/>
</dbReference>
<dbReference type="InterPro" id="IPR000834">
    <property type="entry name" value="Peptidase_M14"/>
</dbReference>